<evidence type="ECO:0000313" key="9">
    <source>
        <dbReference type="Proteomes" id="UP000196053"/>
    </source>
</evidence>
<dbReference type="InterPro" id="IPR024403">
    <property type="entry name" value="DHOase_cat"/>
</dbReference>
<accession>A0A0K8J6R7</accession>
<feature type="binding site" evidence="6">
    <location>
        <position position="183"/>
    </location>
    <ligand>
        <name>Zn(2+)</name>
        <dbReference type="ChEBI" id="CHEBI:29105"/>
        <label>2</label>
    </ligand>
</feature>
<feature type="binding site" evidence="6">
    <location>
        <position position="156"/>
    </location>
    <ligand>
        <name>Zn(2+)</name>
        <dbReference type="ChEBI" id="CHEBI:29105"/>
        <label>2</label>
    </ligand>
</feature>
<dbReference type="GO" id="GO:0044205">
    <property type="term" value="P:'de novo' UMP biosynthetic process"/>
    <property type="evidence" value="ECO:0007669"/>
    <property type="project" value="UniProtKB-UniRule"/>
</dbReference>
<dbReference type="PROSITE" id="PS00483">
    <property type="entry name" value="DIHYDROOROTASE_2"/>
    <property type="match status" value="1"/>
</dbReference>
<feature type="binding site" evidence="6">
    <location>
        <position position="282"/>
    </location>
    <ligand>
        <name>substrate</name>
    </ligand>
</feature>
<keyword evidence="6" id="KW-0862">Zinc</keyword>
<evidence type="ECO:0000256" key="4">
    <source>
        <dbReference type="ARBA" id="ARBA00022801"/>
    </source>
</evidence>
<feature type="domain" description="Dihydroorotase catalytic" evidence="7">
    <location>
        <begin position="54"/>
        <end position="241"/>
    </location>
</feature>
<evidence type="ECO:0000256" key="2">
    <source>
        <dbReference type="ARBA" id="ARBA00010286"/>
    </source>
</evidence>
<evidence type="ECO:0000313" key="8">
    <source>
        <dbReference type="EMBL" id="CUH93306.1"/>
    </source>
</evidence>
<dbReference type="GO" id="GO:0004151">
    <property type="term" value="F:dihydroorotase activity"/>
    <property type="evidence" value="ECO:0007669"/>
    <property type="project" value="UniProtKB-UniRule"/>
</dbReference>
<feature type="binding site" evidence="6">
    <location>
        <position position="67"/>
    </location>
    <ligand>
        <name>Zn(2+)</name>
        <dbReference type="ChEBI" id="CHEBI:29105"/>
        <label>1</label>
    </ligand>
</feature>
<feature type="binding site" evidence="6">
    <location>
        <position position="236"/>
    </location>
    <ligand>
        <name>Zn(2+)</name>
        <dbReference type="ChEBI" id="CHEBI:29105"/>
        <label>2</label>
    </ligand>
</feature>
<dbReference type="PROSITE" id="PS00482">
    <property type="entry name" value="DIHYDROOROTASE_1"/>
    <property type="match status" value="1"/>
</dbReference>
<feature type="active site" evidence="6">
    <location>
        <position position="309"/>
    </location>
</feature>
<evidence type="ECO:0000256" key="3">
    <source>
        <dbReference type="ARBA" id="ARBA00022723"/>
    </source>
</evidence>
<dbReference type="EC" id="3.5.2.3" evidence="6"/>
<dbReference type="Gene3D" id="2.30.40.10">
    <property type="entry name" value="Urease, subunit C, domain 1"/>
    <property type="match status" value="1"/>
</dbReference>
<comment type="similarity">
    <text evidence="2 6">Belongs to the metallo-dependent hydrolases superfamily. DHOase family. Class I DHOase subfamily.</text>
</comment>
<dbReference type="PANTHER" id="PTHR43668:SF2">
    <property type="entry name" value="ALLANTOINASE"/>
    <property type="match status" value="1"/>
</dbReference>
<keyword evidence="9" id="KW-1185">Reference proteome</keyword>
<feature type="binding site" evidence="6">
    <location>
        <position position="313"/>
    </location>
    <ligand>
        <name>substrate</name>
    </ligand>
</feature>
<feature type="binding site" evidence="6">
    <location>
        <position position="309"/>
    </location>
    <ligand>
        <name>Zn(2+)</name>
        <dbReference type="ChEBI" id="CHEBI:29105"/>
        <label>1</label>
    </ligand>
</feature>
<dbReference type="Gene3D" id="3.20.20.140">
    <property type="entry name" value="Metal-dependent hydrolases"/>
    <property type="match status" value="1"/>
</dbReference>
<comment type="function">
    <text evidence="1 6">Catalyzes the reversible cyclization of carbamoyl aspartate to dihydroorotate.</text>
</comment>
<name>A0A0K8J6R7_9FIRM</name>
<evidence type="ECO:0000256" key="6">
    <source>
        <dbReference type="HAMAP-Rule" id="MF_00220"/>
    </source>
</evidence>
<comment type="catalytic activity">
    <reaction evidence="6">
        <text>(S)-dihydroorotate + H2O = N-carbamoyl-L-aspartate + H(+)</text>
        <dbReference type="Rhea" id="RHEA:24296"/>
        <dbReference type="ChEBI" id="CHEBI:15377"/>
        <dbReference type="ChEBI" id="CHEBI:15378"/>
        <dbReference type="ChEBI" id="CHEBI:30864"/>
        <dbReference type="ChEBI" id="CHEBI:32814"/>
        <dbReference type="EC" id="3.5.2.3"/>
    </reaction>
</comment>
<protein>
    <recommendedName>
        <fullName evidence="6">Dihydroorotase</fullName>
        <shortName evidence="6">DHOase</shortName>
        <ecNumber evidence="6">3.5.2.3</ecNumber>
    </recommendedName>
</protein>
<dbReference type="InterPro" id="IPR004722">
    <property type="entry name" value="DHOase"/>
</dbReference>
<gene>
    <name evidence="6 8" type="primary">pyrC</name>
    <name evidence="8" type="ORF">SD1D_1761</name>
</gene>
<dbReference type="GO" id="GO:0008270">
    <property type="term" value="F:zinc ion binding"/>
    <property type="evidence" value="ECO:0007669"/>
    <property type="project" value="UniProtKB-UniRule"/>
</dbReference>
<dbReference type="SUPFAM" id="SSF51338">
    <property type="entry name" value="Composite domain of metallo-dependent hydrolases"/>
    <property type="match status" value="1"/>
</dbReference>
<feature type="binding site" evidence="6">
    <location>
        <begin position="67"/>
        <end position="69"/>
    </location>
    <ligand>
        <name>substrate</name>
    </ligand>
</feature>
<reference evidence="9" key="1">
    <citation type="submission" date="2015-09" db="EMBL/GenBank/DDBJ databases">
        <authorList>
            <person name="Wibberg D."/>
        </authorList>
    </citation>
    <scope>NUCLEOTIDE SEQUENCE [LARGE SCALE GENOMIC DNA]</scope>
    <source>
        <strain evidence="9">SD1D</strain>
    </source>
</reference>
<feature type="binding site" evidence="6">
    <location>
        <position position="156"/>
    </location>
    <ligand>
        <name>Zn(2+)</name>
        <dbReference type="ChEBI" id="CHEBI:29105"/>
        <label>1</label>
    </ligand>
</feature>
<keyword evidence="4 6" id="KW-0378">Hydrolase</keyword>
<dbReference type="GO" id="GO:0006145">
    <property type="term" value="P:purine nucleobase catabolic process"/>
    <property type="evidence" value="ECO:0007669"/>
    <property type="project" value="TreeGrafter"/>
</dbReference>
<dbReference type="PANTHER" id="PTHR43668">
    <property type="entry name" value="ALLANTOINASE"/>
    <property type="match status" value="1"/>
</dbReference>
<dbReference type="Pfam" id="PF12890">
    <property type="entry name" value="DHOase"/>
    <property type="match status" value="1"/>
</dbReference>
<keyword evidence="5 6" id="KW-0665">Pyrimidine biosynthesis</keyword>
<dbReference type="KEGG" id="hsd:SD1D_1761"/>
<dbReference type="SUPFAM" id="SSF51556">
    <property type="entry name" value="Metallo-dependent hydrolases"/>
    <property type="match status" value="1"/>
</dbReference>
<feature type="binding site" evidence="6">
    <location>
        <position position="65"/>
    </location>
    <ligand>
        <name>Zn(2+)</name>
        <dbReference type="ChEBI" id="CHEBI:29105"/>
        <label>1</label>
    </ligand>
</feature>
<dbReference type="NCBIfam" id="TIGR00857">
    <property type="entry name" value="pyrC_multi"/>
    <property type="match status" value="1"/>
</dbReference>
<comment type="cofactor">
    <cofactor evidence="6">
        <name>Zn(2+)</name>
        <dbReference type="ChEBI" id="CHEBI:29105"/>
    </cofactor>
    <text evidence="6">Binds 2 Zn(2+) ions per subunit.</text>
</comment>
<keyword evidence="3 6" id="KW-0479">Metal-binding</keyword>
<dbReference type="EMBL" id="LN879430">
    <property type="protein sequence ID" value="CUH93306.1"/>
    <property type="molecule type" value="Genomic_DNA"/>
</dbReference>
<dbReference type="GO" id="GO:0005737">
    <property type="term" value="C:cytoplasm"/>
    <property type="evidence" value="ECO:0007669"/>
    <property type="project" value="TreeGrafter"/>
</dbReference>
<sequence length="431" mass="47125">MITLIKNGYVVDPASAREGKFDILIKDDRVLKVEANIKPDDYKIKVDKVIEAGGKFVMPGFIDLHVHLREPGYEYKETILTGSLAAACGGFTTICAMPNTNPALDNPDTLKYVFDQAERGLVNIYPIAAITKGQEGRELNNIAELVKAGAVAISEDGKSVMDTLLYYKAMEEAAKIGVSVFAHCEDKSLAADGVMNAGEKADELGLPGISNAVEDIITARDVLMAKETGAKLHLCHCSTKGSTFILDMAKQKGINITGETCPHYFTLSDKDIPEDDANYKMNPPLRSPEDVEAIKNALKNDILDVIATDHAPHSMEEKEESMLKAPFGIVGLETAFSITWTELVKTGILSYRQLVEKMSLNPAKILNIDRGCIGEGSVADIVIIDPDKEYTIDKNEFFSMGKNTPFHGKKVYGKVLYTIVSGQVKYEYANS</sequence>
<dbReference type="CDD" id="cd01317">
    <property type="entry name" value="DHOase_IIa"/>
    <property type="match status" value="1"/>
</dbReference>
<dbReference type="InterPro" id="IPR050138">
    <property type="entry name" value="DHOase/Allantoinase_Hydrolase"/>
</dbReference>
<feature type="binding site" evidence="6">
    <location>
        <begin position="327"/>
        <end position="328"/>
    </location>
    <ligand>
        <name>substrate</name>
    </ligand>
</feature>
<dbReference type="RefSeq" id="WP_242955208.1">
    <property type="nucleotide sequence ID" value="NZ_DUPS01000052.1"/>
</dbReference>
<evidence type="ECO:0000256" key="1">
    <source>
        <dbReference type="ARBA" id="ARBA00002368"/>
    </source>
</evidence>
<dbReference type="HAMAP" id="MF_00220_B">
    <property type="entry name" value="PyrC_classI_B"/>
    <property type="match status" value="1"/>
</dbReference>
<evidence type="ECO:0000256" key="5">
    <source>
        <dbReference type="ARBA" id="ARBA00022975"/>
    </source>
</evidence>
<evidence type="ECO:0000259" key="7">
    <source>
        <dbReference type="Pfam" id="PF12890"/>
    </source>
</evidence>
<dbReference type="Proteomes" id="UP000196053">
    <property type="component" value="Chromosome I"/>
</dbReference>
<organism evidence="8 9">
    <name type="scientific">Herbinix luporum</name>
    <dbReference type="NCBI Taxonomy" id="1679721"/>
    <lineage>
        <taxon>Bacteria</taxon>
        <taxon>Bacillati</taxon>
        <taxon>Bacillota</taxon>
        <taxon>Clostridia</taxon>
        <taxon>Lachnospirales</taxon>
        <taxon>Lachnospiraceae</taxon>
        <taxon>Herbinix</taxon>
    </lineage>
</organism>
<dbReference type="UniPathway" id="UPA00070">
    <property type="reaction ID" value="UER00117"/>
</dbReference>
<dbReference type="AlphaFoldDB" id="A0A0K8J6R7"/>
<dbReference type="GO" id="GO:0004038">
    <property type="term" value="F:allantoinase activity"/>
    <property type="evidence" value="ECO:0007669"/>
    <property type="project" value="TreeGrafter"/>
</dbReference>
<dbReference type="InterPro" id="IPR032466">
    <property type="entry name" value="Metal_Hydrolase"/>
</dbReference>
<dbReference type="InterPro" id="IPR011059">
    <property type="entry name" value="Metal-dep_hydrolase_composite"/>
</dbReference>
<feature type="binding site" evidence="6">
    <location>
        <position position="99"/>
    </location>
    <ligand>
        <name>substrate</name>
    </ligand>
</feature>
<proteinExistence type="inferred from homology"/>
<comment type="pathway">
    <text evidence="6">Pyrimidine metabolism; UMP biosynthesis via de novo pathway; (S)-dihydroorotate from bicarbonate: step 3/3.</text>
</comment>
<dbReference type="InterPro" id="IPR002195">
    <property type="entry name" value="Dihydroorotase_CS"/>
</dbReference>